<dbReference type="OrthoDB" id="1432116at2759"/>
<dbReference type="Gene3D" id="3.60.10.10">
    <property type="entry name" value="Endonuclease/exonuclease/phosphatase"/>
    <property type="match status" value="1"/>
</dbReference>
<protein>
    <recommendedName>
        <fullName evidence="2">Endonuclease/exonuclease/phosphatase domain-containing protein</fullName>
    </recommendedName>
</protein>
<name>A0A9D3URG2_9ROSI</name>
<dbReference type="EMBL" id="JAIQCV010000010">
    <property type="protein sequence ID" value="KAH1056067.1"/>
    <property type="molecule type" value="Genomic_DNA"/>
</dbReference>
<keyword evidence="4" id="KW-1185">Reference proteome</keyword>
<dbReference type="GO" id="GO:0003824">
    <property type="term" value="F:catalytic activity"/>
    <property type="evidence" value="ECO:0007669"/>
    <property type="project" value="InterPro"/>
</dbReference>
<reference evidence="3 4" key="1">
    <citation type="journal article" date="2021" name="Plant Biotechnol. J.">
        <title>Multi-omics assisted identification of the key and species-specific regulatory components of drought-tolerant mechanisms in Gossypium stocksii.</title>
        <authorList>
            <person name="Yu D."/>
            <person name="Ke L."/>
            <person name="Zhang D."/>
            <person name="Wu Y."/>
            <person name="Sun Y."/>
            <person name="Mei J."/>
            <person name="Sun J."/>
            <person name="Sun Y."/>
        </authorList>
    </citation>
    <scope>NUCLEOTIDE SEQUENCE [LARGE SCALE GENOMIC DNA]</scope>
    <source>
        <strain evidence="4">cv. E1</strain>
        <tissue evidence="3">Leaf</tissue>
    </source>
</reference>
<feature type="domain" description="Endonuclease/exonuclease/phosphatase" evidence="2">
    <location>
        <begin position="228"/>
        <end position="398"/>
    </location>
</feature>
<sequence>MITQLIRTKLCDIVSGANKKGLEKPIGLGDLQSLVSSKTYTTHEIEESGLQQKGLSSDSHDAIPPNNLKATHPSTSSVKVVARPSNAGNTDPFFFSSKLNHHSGNVTGKGQMEPELPSLKKADHVVVFNPEVGDEVPRGSYSADGNHSKGSWKNQIAKKADSKGGWELNKTLKGLSNRFKISENSRVSFADSMKRVANLISTEIEEQSAKDLSRHLKEEMGCASGKFLRAFREYNNQHKPNIISLLEPHISGTKVDLIIAKLGWDKSHRVEAIGLSGGIWIGWKNLINLKVFDLLPRSILVAFVYISPDKMKRKVLWNDLSSSVPVDEPWMAIGDFNTILSLDDKKCGYVKGRRCQFFGDFMYNAHLHDLGFQGPPFTWHRGNLSERLDKVLHHHNFTEFLKENWNFDGTMASTIAGFTDKLKNWNKCVYGHIS</sequence>
<feature type="compositionally biased region" description="Polar residues" evidence="1">
    <location>
        <begin position="68"/>
        <end position="77"/>
    </location>
</feature>
<dbReference type="PANTHER" id="PTHR35218:SF9">
    <property type="entry name" value="ENDONUCLEASE_EXONUCLEASE_PHOSPHATASE DOMAIN-CONTAINING PROTEIN"/>
    <property type="match status" value="1"/>
</dbReference>
<dbReference type="AlphaFoldDB" id="A0A9D3URG2"/>
<dbReference type="SUPFAM" id="SSF56219">
    <property type="entry name" value="DNase I-like"/>
    <property type="match status" value="1"/>
</dbReference>
<dbReference type="InterPro" id="IPR005135">
    <property type="entry name" value="Endo/exonuclease/phosphatase"/>
</dbReference>
<dbReference type="Pfam" id="PF03372">
    <property type="entry name" value="Exo_endo_phos"/>
    <property type="match status" value="1"/>
</dbReference>
<organism evidence="3 4">
    <name type="scientific">Gossypium stocksii</name>
    <dbReference type="NCBI Taxonomy" id="47602"/>
    <lineage>
        <taxon>Eukaryota</taxon>
        <taxon>Viridiplantae</taxon>
        <taxon>Streptophyta</taxon>
        <taxon>Embryophyta</taxon>
        <taxon>Tracheophyta</taxon>
        <taxon>Spermatophyta</taxon>
        <taxon>Magnoliopsida</taxon>
        <taxon>eudicotyledons</taxon>
        <taxon>Gunneridae</taxon>
        <taxon>Pentapetalae</taxon>
        <taxon>rosids</taxon>
        <taxon>malvids</taxon>
        <taxon>Malvales</taxon>
        <taxon>Malvaceae</taxon>
        <taxon>Malvoideae</taxon>
        <taxon>Gossypium</taxon>
    </lineage>
</organism>
<evidence type="ECO:0000313" key="4">
    <source>
        <dbReference type="Proteomes" id="UP000828251"/>
    </source>
</evidence>
<evidence type="ECO:0000256" key="1">
    <source>
        <dbReference type="SAM" id="MobiDB-lite"/>
    </source>
</evidence>
<dbReference type="InterPro" id="IPR036691">
    <property type="entry name" value="Endo/exonu/phosph_ase_sf"/>
</dbReference>
<accession>A0A9D3URG2</accession>
<proteinExistence type="predicted"/>
<dbReference type="Proteomes" id="UP000828251">
    <property type="component" value="Unassembled WGS sequence"/>
</dbReference>
<dbReference type="PANTHER" id="PTHR35218">
    <property type="entry name" value="RNASE H DOMAIN-CONTAINING PROTEIN"/>
    <property type="match status" value="1"/>
</dbReference>
<gene>
    <name evidence="3" type="ORF">J1N35_034132</name>
</gene>
<evidence type="ECO:0000313" key="3">
    <source>
        <dbReference type="EMBL" id="KAH1056067.1"/>
    </source>
</evidence>
<evidence type="ECO:0000259" key="2">
    <source>
        <dbReference type="Pfam" id="PF03372"/>
    </source>
</evidence>
<feature type="region of interest" description="Disordered" evidence="1">
    <location>
        <begin position="47"/>
        <end position="77"/>
    </location>
</feature>
<comment type="caution">
    <text evidence="3">The sequence shown here is derived from an EMBL/GenBank/DDBJ whole genome shotgun (WGS) entry which is preliminary data.</text>
</comment>